<dbReference type="OrthoDB" id="1826122at2"/>
<evidence type="ECO:0008006" key="4">
    <source>
        <dbReference type="Google" id="ProtNLM"/>
    </source>
</evidence>
<gene>
    <name evidence="2" type="ORF">ASU35_00025</name>
</gene>
<dbReference type="STRING" id="290052.ASU35_00025"/>
<accession>A0A0V8QJ77</accession>
<organism evidence="2 3">
    <name type="scientific">Acetivibrio ethanolgignens</name>
    <dbReference type="NCBI Taxonomy" id="290052"/>
    <lineage>
        <taxon>Bacteria</taxon>
        <taxon>Bacillati</taxon>
        <taxon>Bacillota</taxon>
        <taxon>Clostridia</taxon>
        <taxon>Eubacteriales</taxon>
        <taxon>Oscillospiraceae</taxon>
        <taxon>Acetivibrio</taxon>
    </lineage>
</organism>
<sequence>MRILFKLSVPRYKWISTLCYMFFLCLLPLVHQISDITSLLDGYFGLLPIVFFSDILLMEYPGRNIEIFMLKSYRIKRYILLMRIFMNLLMLVCASMLFYGVFFLIHNPVINQEDSIIYYFFISILIVLMNSLIFGFLSMLFSNLFSNRWAGIGISIFIWVSLISKWGRSLPVPINMFLFGKRELDGNPDPNAKLWFIGKMVMLILVIILAAIEQKWLEKRVKV</sequence>
<feature type="transmembrane region" description="Helical" evidence="1">
    <location>
        <begin position="149"/>
        <end position="167"/>
    </location>
</feature>
<feature type="transmembrane region" description="Helical" evidence="1">
    <location>
        <begin position="80"/>
        <end position="105"/>
    </location>
</feature>
<keyword evidence="1" id="KW-0472">Membrane</keyword>
<keyword evidence="1" id="KW-0812">Transmembrane</keyword>
<keyword evidence="3" id="KW-1185">Reference proteome</keyword>
<dbReference type="AlphaFoldDB" id="A0A0V8QJ77"/>
<keyword evidence="1" id="KW-1133">Transmembrane helix</keyword>
<feature type="transmembrane region" description="Helical" evidence="1">
    <location>
        <begin position="12"/>
        <end position="30"/>
    </location>
</feature>
<protein>
    <recommendedName>
        <fullName evidence="4">ABC transporter permease</fullName>
    </recommendedName>
</protein>
<evidence type="ECO:0000313" key="3">
    <source>
        <dbReference type="Proteomes" id="UP000054874"/>
    </source>
</evidence>
<evidence type="ECO:0000313" key="2">
    <source>
        <dbReference type="EMBL" id="KSV60600.1"/>
    </source>
</evidence>
<dbReference type="EMBL" id="LNAM01000001">
    <property type="protein sequence ID" value="KSV60600.1"/>
    <property type="molecule type" value="Genomic_DNA"/>
</dbReference>
<evidence type="ECO:0000256" key="1">
    <source>
        <dbReference type="SAM" id="Phobius"/>
    </source>
</evidence>
<dbReference type="RefSeq" id="WP_058351079.1">
    <property type="nucleotide sequence ID" value="NZ_CABMMD010000001.1"/>
</dbReference>
<dbReference type="Proteomes" id="UP000054874">
    <property type="component" value="Unassembled WGS sequence"/>
</dbReference>
<feature type="transmembrane region" description="Helical" evidence="1">
    <location>
        <begin position="194"/>
        <end position="212"/>
    </location>
</feature>
<feature type="transmembrane region" description="Helical" evidence="1">
    <location>
        <begin position="42"/>
        <end position="60"/>
    </location>
</feature>
<reference evidence="2 3" key="1">
    <citation type="submission" date="2015-11" db="EMBL/GenBank/DDBJ databases">
        <title>Butyribacter intestini gen. nov., sp. nov., a butyric acid-producing bacterium of the family Lachnospiraceae isolated from the human faeces.</title>
        <authorList>
            <person name="Zou Y."/>
            <person name="Xue W."/>
            <person name="Luo G."/>
            <person name="Lv M."/>
        </authorList>
    </citation>
    <scope>NUCLEOTIDE SEQUENCE [LARGE SCALE GENOMIC DNA]</scope>
    <source>
        <strain evidence="2 3">ACET-33324</strain>
    </source>
</reference>
<comment type="caution">
    <text evidence="2">The sequence shown here is derived from an EMBL/GenBank/DDBJ whole genome shotgun (WGS) entry which is preliminary data.</text>
</comment>
<feature type="transmembrane region" description="Helical" evidence="1">
    <location>
        <begin position="117"/>
        <end position="137"/>
    </location>
</feature>
<proteinExistence type="predicted"/>
<name>A0A0V8QJ77_9FIRM</name>